<dbReference type="InterPro" id="IPR052192">
    <property type="entry name" value="Insect_Ionotropic_Sensory_Rcpt"/>
</dbReference>
<dbReference type="InterPro" id="IPR001320">
    <property type="entry name" value="Iontro_rcpt_C"/>
</dbReference>
<gene>
    <name evidence="12" type="ORF">DAPPUDRAFT_101640</name>
</gene>
<feature type="transmembrane region" description="Helical" evidence="9">
    <location>
        <begin position="145"/>
        <end position="165"/>
    </location>
</feature>
<keyword evidence="7" id="KW-0675">Receptor</keyword>
<dbReference type="Pfam" id="PF00060">
    <property type="entry name" value="Lig_chan"/>
    <property type="match status" value="1"/>
</dbReference>
<feature type="signal peptide" evidence="10">
    <location>
        <begin position="1"/>
        <end position="22"/>
    </location>
</feature>
<evidence type="ECO:0000256" key="4">
    <source>
        <dbReference type="ARBA" id="ARBA00022692"/>
    </source>
</evidence>
<comment type="similarity">
    <text evidence="2">Belongs to the glutamate-gated ion channel (TC 1.A.10.1) family.</text>
</comment>
<keyword evidence="5 9" id="KW-1133">Transmembrane helix</keyword>
<organism evidence="12 13">
    <name type="scientific">Daphnia pulex</name>
    <name type="common">Water flea</name>
    <dbReference type="NCBI Taxonomy" id="6669"/>
    <lineage>
        <taxon>Eukaryota</taxon>
        <taxon>Metazoa</taxon>
        <taxon>Ecdysozoa</taxon>
        <taxon>Arthropoda</taxon>
        <taxon>Crustacea</taxon>
        <taxon>Branchiopoda</taxon>
        <taxon>Diplostraca</taxon>
        <taxon>Cladocera</taxon>
        <taxon>Anomopoda</taxon>
        <taxon>Daphniidae</taxon>
        <taxon>Daphnia</taxon>
    </lineage>
</organism>
<keyword evidence="3" id="KW-1003">Cell membrane</keyword>
<protein>
    <recommendedName>
        <fullName evidence="11">Ionotropic glutamate receptor C-terminal domain-containing protein</fullName>
    </recommendedName>
</protein>
<dbReference type="GO" id="GO:0015276">
    <property type="term" value="F:ligand-gated monoatomic ion channel activity"/>
    <property type="evidence" value="ECO:0007669"/>
    <property type="project" value="InterPro"/>
</dbReference>
<dbReference type="SUPFAM" id="SSF53850">
    <property type="entry name" value="Periplasmic binding protein-like II"/>
    <property type="match status" value="1"/>
</dbReference>
<keyword evidence="6 9" id="KW-0472">Membrane</keyword>
<dbReference type="OrthoDB" id="6375714at2759"/>
<dbReference type="KEGG" id="dpx:DAPPUDRAFT_101640"/>
<comment type="subcellular location">
    <subcellularLocation>
        <location evidence="1">Cell membrane</location>
        <topology evidence="1">Multi-pass membrane protein</topology>
    </subcellularLocation>
</comment>
<dbReference type="PhylomeDB" id="E9GE17"/>
<dbReference type="HOGENOM" id="CLU_007257_4_1_1"/>
<feature type="domain" description="Ionotropic glutamate receptor C-terminal" evidence="11">
    <location>
        <begin position="145"/>
        <end position="264"/>
    </location>
</feature>
<name>E9GE17_DAPPU</name>
<dbReference type="AlphaFoldDB" id="E9GE17"/>
<evidence type="ECO:0000256" key="3">
    <source>
        <dbReference type="ARBA" id="ARBA00022475"/>
    </source>
</evidence>
<dbReference type="GO" id="GO:0005886">
    <property type="term" value="C:plasma membrane"/>
    <property type="evidence" value="ECO:0007669"/>
    <property type="project" value="UniProtKB-SubCell"/>
</dbReference>
<dbReference type="eggNOG" id="KOG1052">
    <property type="taxonomic scope" value="Eukaryota"/>
</dbReference>
<dbReference type="GO" id="GO:0050906">
    <property type="term" value="P:detection of stimulus involved in sensory perception"/>
    <property type="evidence" value="ECO:0007669"/>
    <property type="project" value="UniProtKB-ARBA"/>
</dbReference>
<dbReference type="PANTHER" id="PTHR42643">
    <property type="entry name" value="IONOTROPIC RECEPTOR 20A-RELATED"/>
    <property type="match status" value="1"/>
</dbReference>
<reference evidence="12 13" key="1">
    <citation type="journal article" date="2011" name="Science">
        <title>The ecoresponsive genome of Daphnia pulex.</title>
        <authorList>
            <person name="Colbourne J.K."/>
            <person name="Pfrender M.E."/>
            <person name="Gilbert D."/>
            <person name="Thomas W.K."/>
            <person name="Tucker A."/>
            <person name="Oakley T.H."/>
            <person name="Tokishita S."/>
            <person name="Aerts A."/>
            <person name="Arnold G.J."/>
            <person name="Basu M.K."/>
            <person name="Bauer D.J."/>
            <person name="Caceres C.E."/>
            <person name="Carmel L."/>
            <person name="Casola C."/>
            <person name="Choi J.H."/>
            <person name="Detter J.C."/>
            <person name="Dong Q."/>
            <person name="Dusheyko S."/>
            <person name="Eads B.D."/>
            <person name="Frohlich T."/>
            <person name="Geiler-Samerotte K.A."/>
            <person name="Gerlach D."/>
            <person name="Hatcher P."/>
            <person name="Jogdeo S."/>
            <person name="Krijgsveld J."/>
            <person name="Kriventseva E.V."/>
            <person name="Kultz D."/>
            <person name="Laforsch C."/>
            <person name="Lindquist E."/>
            <person name="Lopez J."/>
            <person name="Manak J.R."/>
            <person name="Muller J."/>
            <person name="Pangilinan J."/>
            <person name="Patwardhan R.P."/>
            <person name="Pitluck S."/>
            <person name="Pritham E.J."/>
            <person name="Rechtsteiner A."/>
            <person name="Rho M."/>
            <person name="Rogozin I.B."/>
            <person name="Sakarya O."/>
            <person name="Salamov A."/>
            <person name="Schaack S."/>
            <person name="Shapiro H."/>
            <person name="Shiga Y."/>
            <person name="Skalitzky C."/>
            <person name="Smith Z."/>
            <person name="Souvorov A."/>
            <person name="Sung W."/>
            <person name="Tang Z."/>
            <person name="Tsuchiya D."/>
            <person name="Tu H."/>
            <person name="Vos H."/>
            <person name="Wang M."/>
            <person name="Wolf Y.I."/>
            <person name="Yamagata H."/>
            <person name="Yamada T."/>
            <person name="Ye Y."/>
            <person name="Shaw J.R."/>
            <person name="Andrews J."/>
            <person name="Crease T.J."/>
            <person name="Tang H."/>
            <person name="Lucas S.M."/>
            <person name="Robertson H.M."/>
            <person name="Bork P."/>
            <person name="Koonin E.V."/>
            <person name="Zdobnov E.M."/>
            <person name="Grigoriev I.V."/>
            <person name="Lynch M."/>
            <person name="Boore J.L."/>
        </authorList>
    </citation>
    <scope>NUCLEOTIDE SEQUENCE [LARGE SCALE GENOMIC DNA]</scope>
</reference>
<evidence type="ECO:0000256" key="5">
    <source>
        <dbReference type="ARBA" id="ARBA00022989"/>
    </source>
</evidence>
<evidence type="ECO:0000313" key="12">
    <source>
        <dbReference type="EMBL" id="EFX82393.1"/>
    </source>
</evidence>
<keyword evidence="13" id="KW-1185">Reference proteome</keyword>
<dbReference type="Gene3D" id="1.10.287.70">
    <property type="match status" value="1"/>
</dbReference>
<evidence type="ECO:0000259" key="11">
    <source>
        <dbReference type="Pfam" id="PF00060"/>
    </source>
</evidence>
<evidence type="ECO:0000256" key="10">
    <source>
        <dbReference type="SAM" id="SignalP"/>
    </source>
</evidence>
<evidence type="ECO:0000256" key="9">
    <source>
        <dbReference type="SAM" id="Phobius"/>
    </source>
</evidence>
<dbReference type="Gene3D" id="3.40.190.10">
    <property type="entry name" value="Periplasmic binding protein-like II"/>
    <property type="match status" value="1"/>
</dbReference>
<dbReference type="Proteomes" id="UP000000305">
    <property type="component" value="Unassembled WGS sequence"/>
</dbReference>
<dbReference type="InParanoid" id="E9GE17"/>
<proteinExistence type="inferred from homology"/>
<keyword evidence="4 9" id="KW-0812">Transmembrane</keyword>
<keyword evidence="10" id="KW-0732">Signal</keyword>
<feature type="chain" id="PRO_5003236928" description="Ionotropic glutamate receptor C-terminal domain-containing protein" evidence="10">
    <location>
        <begin position="23"/>
        <end position="291"/>
    </location>
</feature>
<evidence type="ECO:0000256" key="2">
    <source>
        <dbReference type="ARBA" id="ARBA00008685"/>
    </source>
</evidence>
<accession>E9GE17</accession>
<dbReference type="FunFam" id="1.10.287.70:FF:000263">
    <property type="entry name" value="Uncharacterized protein"/>
    <property type="match status" value="1"/>
</dbReference>
<evidence type="ECO:0000313" key="13">
    <source>
        <dbReference type="Proteomes" id="UP000000305"/>
    </source>
</evidence>
<keyword evidence="8" id="KW-0325">Glycoprotein</keyword>
<evidence type="ECO:0000256" key="6">
    <source>
        <dbReference type="ARBA" id="ARBA00023136"/>
    </source>
</evidence>
<feature type="transmembrane region" description="Helical" evidence="9">
    <location>
        <begin position="223"/>
        <end position="248"/>
    </location>
</feature>
<evidence type="ECO:0000256" key="7">
    <source>
        <dbReference type="ARBA" id="ARBA00023170"/>
    </source>
</evidence>
<sequence>MSLLPFLLFLIWFFISIPSSSSMQNTLNGQHIRVIWTRWTGNPKGLVGPLKGGVIIDFLSRRLNFTYDMVRVTEGKGEPSEKGPGLFNYLWNQKSDFLVHDTIPTFQYNSVVDFTMPWIYDYFSFLIPVPDESANINAVVKPFQWPVWLGLGISIVCVIAVLNLMQLYLEYRSVIETPSKSNDNSPTEKINTKGETGKQYLYVFGNLLSQGGPCRSRKLSYRLVAGVWILAAFIFVQAYTSTLFTYVVTPISEPLIKSVFDIINNGDVNLLVRESGTMYPLIAASEKMSMY</sequence>
<dbReference type="PANTHER" id="PTHR42643:SF24">
    <property type="entry name" value="IONOTROPIC RECEPTOR 60A"/>
    <property type="match status" value="1"/>
</dbReference>
<evidence type="ECO:0000256" key="8">
    <source>
        <dbReference type="ARBA" id="ARBA00023180"/>
    </source>
</evidence>
<dbReference type="EMBL" id="GL732540">
    <property type="protein sequence ID" value="EFX82393.1"/>
    <property type="molecule type" value="Genomic_DNA"/>
</dbReference>
<evidence type="ECO:0000256" key="1">
    <source>
        <dbReference type="ARBA" id="ARBA00004651"/>
    </source>
</evidence>